<dbReference type="SUPFAM" id="SSF50630">
    <property type="entry name" value="Acid proteases"/>
    <property type="match status" value="1"/>
</dbReference>
<evidence type="ECO:0000313" key="3">
    <source>
        <dbReference type="Proteomes" id="UP000033562"/>
    </source>
</evidence>
<dbReference type="STRING" id="1359163.NLO413_0373"/>
<comment type="caution">
    <text evidence="2">The sequence shown here is derived from an EMBL/GenBank/DDBJ whole genome shotgun (WGS) entry which is preliminary data.</text>
</comment>
<evidence type="ECO:0000256" key="1">
    <source>
        <dbReference type="SAM" id="Phobius"/>
    </source>
</evidence>
<dbReference type="NCBIfam" id="TIGR02281">
    <property type="entry name" value="clan_AA_DTGA"/>
    <property type="match status" value="1"/>
</dbReference>
<keyword evidence="2" id="KW-0378">Hydrolase</keyword>
<dbReference type="GO" id="GO:0004190">
    <property type="term" value="F:aspartic-type endopeptidase activity"/>
    <property type="evidence" value="ECO:0007669"/>
    <property type="project" value="InterPro"/>
</dbReference>
<gene>
    <name evidence="2" type="ORF">NLO413_0373</name>
</gene>
<reference evidence="2 3" key="1">
    <citation type="submission" date="2015-02" db="EMBL/GenBank/DDBJ databases">
        <title>Genome Sequencing of Rickettsiales.</title>
        <authorList>
            <person name="Daugherty S.C."/>
            <person name="Su Q."/>
            <person name="Abolude K."/>
            <person name="Beier-Sexton M."/>
            <person name="Carlyon J.A."/>
            <person name="Carter R."/>
            <person name="Day N.P."/>
            <person name="Dumler S.J."/>
            <person name="Dyachenko V."/>
            <person name="Godinez A."/>
            <person name="Kurtti T.J."/>
            <person name="Lichay M."/>
            <person name="Mullins K.E."/>
            <person name="Ott S."/>
            <person name="Pappas-Brown V."/>
            <person name="Paris D.H."/>
            <person name="Patel P."/>
            <person name="Richards A.L."/>
            <person name="Sadzewicz L."/>
            <person name="Sears K."/>
            <person name="Seidman D."/>
            <person name="Sengamalay N."/>
            <person name="Stenos J."/>
            <person name="Tallon L.J."/>
            <person name="Vincent G."/>
            <person name="Fraser C.M."/>
            <person name="Munderloh U."/>
            <person name="Dunning-Hotopp J.C."/>
        </authorList>
    </citation>
    <scope>NUCLEOTIDE SEQUENCE [LARGE SCALE GENOMIC DNA]</scope>
    <source>
        <strain evidence="2 3">RAC413</strain>
    </source>
</reference>
<feature type="transmembrane region" description="Helical" evidence="1">
    <location>
        <begin position="7"/>
        <end position="23"/>
    </location>
</feature>
<dbReference type="InterPro" id="IPR034122">
    <property type="entry name" value="Retropepsin-like_bacterial"/>
</dbReference>
<dbReference type="InterPro" id="IPR021109">
    <property type="entry name" value="Peptidase_aspartic_dom_sf"/>
</dbReference>
<keyword evidence="1" id="KW-1133">Transmembrane helix</keyword>
<sequence length="169" mass="19409">MNKIINVIFWLLFIIVVALLYGVKEEIINSKYVSIFIPNISYIRDDGSIELRKSKNGHFYINTVINDQNIIFLIDTGATDVILSLKDARKIGKYLKYLQRIKSYHTANGIVKAVYVEIPEIKIGNIVVNNVKASINTSGIETSLLGMSFLKNFYFVMKKDRLALYPYYK</sequence>
<dbReference type="GO" id="GO:0006508">
    <property type="term" value="P:proteolysis"/>
    <property type="evidence" value="ECO:0007669"/>
    <property type="project" value="UniProtKB-KW"/>
</dbReference>
<keyword evidence="2" id="KW-0645">Protease</keyword>
<keyword evidence="1" id="KW-0472">Membrane</keyword>
<dbReference type="Pfam" id="PF13975">
    <property type="entry name" value="gag-asp_proteas"/>
    <property type="match status" value="1"/>
</dbReference>
<protein>
    <submittedName>
        <fullName evidence="2">Clan AA aspartic protease, TIGR02281 family protein</fullName>
        <ecNumber evidence="2">3.4.23.-</ecNumber>
    </submittedName>
</protein>
<dbReference type="InterPro" id="IPR001969">
    <property type="entry name" value="Aspartic_peptidase_AS"/>
</dbReference>
<proteinExistence type="predicted"/>
<evidence type="ECO:0000313" key="2">
    <source>
        <dbReference type="EMBL" id="KJV69000.1"/>
    </source>
</evidence>
<dbReference type="EMBL" id="LANX01000001">
    <property type="protein sequence ID" value="KJV69000.1"/>
    <property type="molecule type" value="Genomic_DNA"/>
</dbReference>
<keyword evidence="3" id="KW-1185">Reference proteome</keyword>
<dbReference type="EC" id="3.4.23.-" evidence="2"/>
<keyword evidence="1" id="KW-0812">Transmembrane</keyword>
<dbReference type="CDD" id="cd05483">
    <property type="entry name" value="retropepsin_like_bacteria"/>
    <property type="match status" value="1"/>
</dbReference>
<dbReference type="OrthoDB" id="7595324at2"/>
<accession>A0A0F3NLS9</accession>
<dbReference type="Proteomes" id="UP000033562">
    <property type="component" value="Unassembled WGS sequence"/>
</dbReference>
<dbReference type="PROSITE" id="PS00141">
    <property type="entry name" value="ASP_PROTEASE"/>
    <property type="match status" value="1"/>
</dbReference>
<dbReference type="Gene3D" id="2.40.70.10">
    <property type="entry name" value="Acid Proteases"/>
    <property type="match status" value="1"/>
</dbReference>
<dbReference type="InterPro" id="IPR011969">
    <property type="entry name" value="Clan_AA_Asp_peptidase_C"/>
</dbReference>
<organism evidence="2 3">
    <name type="scientific">Candidatus Neoehrlichia procyonis str. RAC413</name>
    <dbReference type="NCBI Taxonomy" id="1359163"/>
    <lineage>
        <taxon>Bacteria</taxon>
        <taxon>Pseudomonadati</taxon>
        <taxon>Pseudomonadota</taxon>
        <taxon>Alphaproteobacteria</taxon>
        <taxon>Rickettsiales</taxon>
        <taxon>Anaplasmataceae</taxon>
        <taxon>Candidatus Neoehrlichia</taxon>
    </lineage>
</organism>
<name>A0A0F3NLS9_9RICK</name>
<dbReference type="RefSeq" id="WP_045808814.1">
    <property type="nucleotide sequence ID" value="NZ_LANX01000001.1"/>
</dbReference>
<dbReference type="AlphaFoldDB" id="A0A0F3NLS9"/>